<keyword evidence="4" id="KW-1185">Reference proteome</keyword>
<protein>
    <recommendedName>
        <fullName evidence="5">NAD(P)-binding protein</fullName>
    </recommendedName>
</protein>
<comment type="similarity">
    <text evidence="1">Belongs to the short-chain dehydrogenases/reductases (SDR) family.</text>
</comment>
<dbReference type="Pfam" id="PF00106">
    <property type="entry name" value="adh_short"/>
    <property type="match status" value="1"/>
</dbReference>
<dbReference type="EMBL" id="JAACFV010000146">
    <property type="protein sequence ID" value="KAF7504189.1"/>
    <property type="molecule type" value="Genomic_DNA"/>
</dbReference>
<dbReference type="SUPFAM" id="SSF51735">
    <property type="entry name" value="NAD(P)-binding Rossmann-fold domains"/>
    <property type="match status" value="1"/>
</dbReference>
<name>A0A8H7DYP8_9EURO</name>
<dbReference type="PANTHER" id="PTHR43157:SF31">
    <property type="entry name" value="PHOSPHATIDYLINOSITOL-GLYCAN BIOSYNTHESIS CLASS F PROTEIN"/>
    <property type="match status" value="1"/>
</dbReference>
<proteinExistence type="inferred from homology"/>
<evidence type="ECO:0000313" key="4">
    <source>
        <dbReference type="Proteomes" id="UP000606974"/>
    </source>
</evidence>
<evidence type="ECO:0000313" key="3">
    <source>
        <dbReference type="EMBL" id="KAF7504189.1"/>
    </source>
</evidence>
<dbReference type="Proteomes" id="UP000606974">
    <property type="component" value="Unassembled WGS sequence"/>
</dbReference>
<organism evidence="3 4">
    <name type="scientific">Endocarpon pusillum</name>
    <dbReference type="NCBI Taxonomy" id="364733"/>
    <lineage>
        <taxon>Eukaryota</taxon>
        <taxon>Fungi</taxon>
        <taxon>Dikarya</taxon>
        <taxon>Ascomycota</taxon>
        <taxon>Pezizomycotina</taxon>
        <taxon>Eurotiomycetes</taxon>
        <taxon>Chaetothyriomycetidae</taxon>
        <taxon>Verrucariales</taxon>
        <taxon>Verrucariaceae</taxon>
        <taxon>Endocarpon</taxon>
    </lineage>
</organism>
<evidence type="ECO:0000256" key="1">
    <source>
        <dbReference type="ARBA" id="ARBA00006484"/>
    </source>
</evidence>
<sequence length="359" mass="39172">MVFQNTYRGFLYRQFFITPALILPSEVSLAGKTGIVTGSNTGLGYHASAQLLSLGLSHLILAVRDTSKGEKARTSLLSALEQSGSKHQPTIEIWPVDLTDYASITDFATRVRNALKLRIDFAILNAGVAHLNFGQAPNGNELTIQTNWLGSALMALLLHPILQAQYTRAKTSLNGSAQGSGLKPPVLSIVGSEVAQWAVFKERKMAASQNTSVLSVLNDKKNFNPGDRYFTSKLLLTLFFVEFFNHLPAPNDVIVNIVNPGFCNGTELDRTLSGWLGKVFVGMKRGIGRSTDVGARTLVHAAVVAGNESQGCYLSDQKVAPWMDFVVSEKGTQARREMWREMRQELAGVVDVDAVMKEA</sequence>
<dbReference type="OrthoDB" id="191139at2759"/>
<reference evidence="3" key="1">
    <citation type="submission" date="2020-02" db="EMBL/GenBank/DDBJ databases">
        <authorList>
            <person name="Palmer J.M."/>
        </authorList>
    </citation>
    <scope>NUCLEOTIDE SEQUENCE</scope>
    <source>
        <strain evidence="3">EPUS1.4</strain>
        <tissue evidence="3">Thallus</tissue>
    </source>
</reference>
<evidence type="ECO:0000256" key="2">
    <source>
        <dbReference type="ARBA" id="ARBA00023002"/>
    </source>
</evidence>
<gene>
    <name evidence="3" type="ORF">GJ744_002608</name>
</gene>
<dbReference type="InterPro" id="IPR002347">
    <property type="entry name" value="SDR_fam"/>
</dbReference>
<comment type="caution">
    <text evidence="3">The sequence shown here is derived from an EMBL/GenBank/DDBJ whole genome shotgun (WGS) entry which is preliminary data.</text>
</comment>
<dbReference type="Gene3D" id="3.40.50.720">
    <property type="entry name" value="NAD(P)-binding Rossmann-like Domain"/>
    <property type="match status" value="1"/>
</dbReference>
<evidence type="ECO:0008006" key="5">
    <source>
        <dbReference type="Google" id="ProtNLM"/>
    </source>
</evidence>
<dbReference type="GO" id="GO:0016491">
    <property type="term" value="F:oxidoreductase activity"/>
    <property type="evidence" value="ECO:0007669"/>
    <property type="project" value="UniProtKB-KW"/>
</dbReference>
<dbReference type="PANTHER" id="PTHR43157">
    <property type="entry name" value="PHOSPHATIDYLINOSITOL-GLYCAN BIOSYNTHESIS CLASS F PROTEIN-RELATED"/>
    <property type="match status" value="1"/>
</dbReference>
<accession>A0A8H7DYP8</accession>
<dbReference type="AlphaFoldDB" id="A0A8H7DYP8"/>
<dbReference type="InterPro" id="IPR036291">
    <property type="entry name" value="NAD(P)-bd_dom_sf"/>
</dbReference>
<keyword evidence="2" id="KW-0560">Oxidoreductase</keyword>